<comment type="caution">
    <text evidence="2">The sequence shown here is derived from an EMBL/GenBank/DDBJ whole genome shotgun (WGS) entry which is preliminary data.</text>
</comment>
<keyword evidence="1" id="KW-1133">Transmembrane helix</keyword>
<keyword evidence="1" id="KW-0812">Transmembrane</keyword>
<feature type="transmembrane region" description="Helical" evidence="1">
    <location>
        <begin position="6"/>
        <end position="30"/>
    </location>
</feature>
<evidence type="ECO:0000313" key="2">
    <source>
        <dbReference type="EMBL" id="OOQ60907.1"/>
    </source>
</evidence>
<feature type="transmembrane region" description="Helical" evidence="1">
    <location>
        <begin position="74"/>
        <end position="93"/>
    </location>
</feature>
<keyword evidence="1" id="KW-0472">Membrane</keyword>
<evidence type="ECO:0000313" key="3">
    <source>
        <dbReference type="Proteomes" id="UP000189739"/>
    </source>
</evidence>
<name>A0A1S9PIZ7_9SPHI</name>
<sequence length="115" mass="13147">MYYLTPLIYLVVLWFFYKVSKSIAIAIFVDMDNQRNALFVKIELFGGFAAACAIISFVYYSYIDGENGPDMNHVYRAFMLLYISCIVGILHGIKKSHTLTSEEKRGYQEGGGSRY</sequence>
<dbReference type="Proteomes" id="UP000189739">
    <property type="component" value="Unassembled WGS sequence"/>
</dbReference>
<feature type="transmembrane region" description="Helical" evidence="1">
    <location>
        <begin position="42"/>
        <end position="62"/>
    </location>
</feature>
<keyword evidence="3" id="KW-1185">Reference proteome</keyword>
<dbReference type="AlphaFoldDB" id="A0A1S9PIZ7"/>
<evidence type="ECO:0000256" key="1">
    <source>
        <dbReference type="SAM" id="Phobius"/>
    </source>
</evidence>
<organism evidence="2 3">
    <name type="scientific">Mucilaginibacter pedocola</name>
    <dbReference type="NCBI Taxonomy" id="1792845"/>
    <lineage>
        <taxon>Bacteria</taxon>
        <taxon>Pseudomonadati</taxon>
        <taxon>Bacteroidota</taxon>
        <taxon>Sphingobacteriia</taxon>
        <taxon>Sphingobacteriales</taxon>
        <taxon>Sphingobacteriaceae</taxon>
        <taxon>Mucilaginibacter</taxon>
    </lineage>
</organism>
<accession>A0A1S9PIZ7</accession>
<protein>
    <submittedName>
        <fullName evidence="2">Uncharacterized protein</fullName>
    </submittedName>
</protein>
<proteinExistence type="predicted"/>
<gene>
    <name evidence="2" type="ORF">BC343_23385</name>
</gene>
<dbReference type="STRING" id="1792845.BC343_23385"/>
<dbReference type="EMBL" id="MBTF01000004">
    <property type="protein sequence ID" value="OOQ60907.1"/>
    <property type="molecule type" value="Genomic_DNA"/>
</dbReference>
<reference evidence="2 3" key="1">
    <citation type="submission" date="2016-07" db="EMBL/GenBank/DDBJ databases">
        <title>Genomic analysis of zinc-resistant bacterium Mucilaginibacter pedocola TBZ30.</title>
        <authorList>
            <person name="Huang J."/>
            <person name="Tang J."/>
        </authorList>
    </citation>
    <scope>NUCLEOTIDE SEQUENCE [LARGE SCALE GENOMIC DNA]</scope>
    <source>
        <strain evidence="2 3">TBZ30</strain>
    </source>
</reference>